<dbReference type="SUPFAM" id="SSF51735">
    <property type="entry name" value="NAD(P)-binding Rossmann-fold domains"/>
    <property type="match status" value="1"/>
</dbReference>
<comment type="pathway">
    <text evidence="1 6">Carbohydrate degradation; pentose phosphate pathway; D-ribulose 5-phosphate from D-glucose 6-phosphate (oxidative stage): step 1/3.</text>
</comment>
<feature type="active site" description="Proton acceptor" evidence="6">
    <location>
        <position position="228"/>
    </location>
</feature>
<feature type="binding site" evidence="6">
    <location>
        <position position="223"/>
    </location>
    <ligand>
        <name>substrate</name>
    </ligand>
</feature>
<dbReference type="Gene3D" id="3.40.50.720">
    <property type="entry name" value="NAD(P)-binding Rossmann-like Domain"/>
    <property type="match status" value="1"/>
</dbReference>
<evidence type="ECO:0000256" key="5">
    <source>
        <dbReference type="ARBA" id="ARBA00023277"/>
    </source>
</evidence>
<keyword evidence="10" id="KW-1185">Reference proteome</keyword>
<dbReference type="PRINTS" id="PR00079">
    <property type="entry name" value="G6PDHDRGNASE"/>
</dbReference>
<evidence type="ECO:0000256" key="6">
    <source>
        <dbReference type="HAMAP-Rule" id="MF_00966"/>
    </source>
</evidence>
<keyword evidence="4 6" id="KW-0560">Oxidoreductase</keyword>
<dbReference type="InterPro" id="IPR001282">
    <property type="entry name" value="G6P_DH"/>
</dbReference>
<dbReference type="InterPro" id="IPR022674">
    <property type="entry name" value="G6P_DH_NAD-bd"/>
</dbReference>
<evidence type="ECO:0000313" key="9">
    <source>
        <dbReference type="EMBL" id="BDG02341.1"/>
    </source>
</evidence>
<comment type="caution">
    <text evidence="6">Lacks conserved residue(s) required for the propagation of feature annotation.</text>
</comment>
<evidence type="ECO:0000259" key="7">
    <source>
        <dbReference type="Pfam" id="PF00479"/>
    </source>
</evidence>
<evidence type="ECO:0000313" key="10">
    <source>
        <dbReference type="Proteomes" id="UP001162891"/>
    </source>
</evidence>
<feature type="binding site" evidence="6">
    <location>
        <position position="204"/>
    </location>
    <ligand>
        <name>substrate</name>
    </ligand>
</feature>
<name>A0ABN6MPN4_9BACT</name>
<comment type="similarity">
    <text evidence="6">Belongs to the glucose-6-phosphate dehydrogenase family.</text>
</comment>
<dbReference type="EMBL" id="AP025591">
    <property type="protein sequence ID" value="BDG02341.1"/>
    <property type="molecule type" value="Genomic_DNA"/>
</dbReference>
<accession>A0ABN6MPN4</accession>
<feature type="domain" description="Glucose-6-phosphate dehydrogenase NAD-binding" evidence="7">
    <location>
        <begin position="9"/>
        <end position="175"/>
    </location>
</feature>
<feature type="domain" description="Glucose-6-phosphate dehydrogenase C-terminal" evidence="8">
    <location>
        <begin position="178"/>
        <end position="443"/>
    </location>
</feature>
<gene>
    <name evidence="9" type="primary">zwf_1</name>
    <name evidence="6" type="synonym">zwf</name>
    <name evidence="9" type="ORF">AMOR_13370</name>
</gene>
<evidence type="ECO:0000256" key="2">
    <source>
        <dbReference type="ARBA" id="ARBA00022526"/>
    </source>
</evidence>
<evidence type="ECO:0000256" key="4">
    <source>
        <dbReference type="ARBA" id="ARBA00023002"/>
    </source>
</evidence>
<keyword evidence="5 6" id="KW-0119">Carbohydrate metabolism</keyword>
<dbReference type="NCBIfam" id="TIGR00871">
    <property type="entry name" value="zwf"/>
    <property type="match status" value="1"/>
</dbReference>
<dbReference type="EC" id="1.1.1.49" evidence="6"/>
<dbReference type="RefSeq" id="WP_248359932.1">
    <property type="nucleotide sequence ID" value="NZ_AP025591.1"/>
</dbReference>
<sequence length="455" mass="50561">MSGRADALVFYGATGDLAFKKIFPSLQAMIRRGVLDVPIVGVAKEGNVEQLKARARESVETHGGVEPAAFARMMELLRYVGGDYEDPATFAALKRALGDARRAVHYLAIPQGLFGLVTEQLAQAGCVEGARLVIEKPFGNDLASAQALNRTLHQHFAERDVFRIDHYLGKGTVQNLVFFRFANTFLEPIWNRNYVESVQITMAEDFGVQGRGAFYDCAGTIRDVVQNHLLQIVSNVAMEPFPRSADPETARDEKVKVLKGMPPIDPRDVVRGQFRGYLEEPGVAPGSTTETFVALHLYVNSWRWQGVPFFIRAGKNLPVTRTEVVVRLRQPPTIVEGLVFPANYVRFRLSPDFVIALGAMVRAPGERLAGREVELELTHLPGKDREPYEELLGDALAGDSFRFAREDYVEEAWRIVDPAIKTGTPVYPYEPGTWGPREAEGMVPGGWFAAREQEA</sequence>
<reference evidence="10" key="1">
    <citation type="journal article" date="2022" name="Int. J. Syst. Evol. Microbiol.">
        <title>Anaeromyxobacter oryzae sp. nov., Anaeromyxobacter diazotrophicus sp. nov. and Anaeromyxobacter paludicola sp. nov., isolated from paddy soils.</title>
        <authorList>
            <person name="Itoh H."/>
            <person name="Xu Z."/>
            <person name="Mise K."/>
            <person name="Masuda Y."/>
            <person name="Ushijima N."/>
            <person name="Hayakawa C."/>
            <person name="Shiratori Y."/>
            <person name="Senoo K."/>
        </authorList>
    </citation>
    <scope>NUCLEOTIDE SEQUENCE [LARGE SCALE GENOMIC DNA]</scope>
    <source>
        <strain evidence="10">Red232</strain>
    </source>
</reference>
<keyword evidence="3 6" id="KW-0521">NADP</keyword>
<dbReference type="InterPro" id="IPR036291">
    <property type="entry name" value="NAD(P)-bd_dom_sf"/>
</dbReference>
<keyword evidence="2 6" id="KW-0313">Glucose metabolism</keyword>
<dbReference type="Proteomes" id="UP001162891">
    <property type="component" value="Chromosome"/>
</dbReference>
<protein>
    <recommendedName>
        <fullName evidence="6">Glucose-6-phosphate 1-dehydrogenase</fullName>
        <shortName evidence="6">G6PD</shortName>
        <ecNumber evidence="6">1.1.1.49</ecNumber>
    </recommendedName>
</protein>
<organism evidence="9 10">
    <name type="scientific">Anaeromyxobacter oryzae</name>
    <dbReference type="NCBI Taxonomy" id="2918170"/>
    <lineage>
        <taxon>Bacteria</taxon>
        <taxon>Pseudomonadati</taxon>
        <taxon>Myxococcota</taxon>
        <taxon>Myxococcia</taxon>
        <taxon>Myxococcales</taxon>
        <taxon>Cystobacterineae</taxon>
        <taxon>Anaeromyxobacteraceae</taxon>
        <taxon>Anaeromyxobacter</taxon>
    </lineage>
</organism>
<feature type="binding site" evidence="6">
    <location>
        <position position="315"/>
    </location>
    <ligand>
        <name>substrate</name>
    </ligand>
</feature>
<dbReference type="Gene3D" id="3.30.360.10">
    <property type="entry name" value="Dihydrodipicolinate Reductase, domain 2"/>
    <property type="match status" value="1"/>
</dbReference>
<dbReference type="Pfam" id="PF02781">
    <property type="entry name" value="G6PD_C"/>
    <property type="match status" value="1"/>
</dbReference>
<dbReference type="PANTHER" id="PTHR23429:SF0">
    <property type="entry name" value="GLUCOSE-6-PHOSPHATE 1-DEHYDROGENASE"/>
    <property type="match status" value="1"/>
</dbReference>
<dbReference type="SUPFAM" id="SSF55347">
    <property type="entry name" value="Glyceraldehyde-3-phosphate dehydrogenase-like, C-terminal domain"/>
    <property type="match status" value="1"/>
</dbReference>
<feature type="binding site" evidence="6">
    <location>
        <position position="170"/>
    </location>
    <ligand>
        <name>substrate</name>
    </ligand>
</feature>
<dbReference type="InterPro" id="IPR022675">
    <property type="entry name" value="G6P_DH_C"/>
</dbReference>
<evidence type="ECO:0000259" key="8">
    <source>
        <dbReference type="Pfam" id="PF02781"/>
    </source>
</evidence>
<evidence type="ECO:0000256" key="1">
    <source>
        <dbReference type="ARBA" id="ARBA00004937"/>
    </source>
</evidence>
<comment type="catalytic activity">
    <reaction evidence="6">
        <text>D-glucose 6-phosphate + NADP(+) = 6-phospho-D-glucono-1,5-lactone + NADPH + H(+)</text>
        <dbReference type="Rhea" id="RHEA:15841"/>
        <dbReference type="ChEBI" id="CHEBI:15378"/>
        <dbReference type="ChEBI" id="CHEBI:57783"/>
        <dbReference type="ChEBI" id="CHEBI:57955"/>
        <dbReference type="ChEBI" id="CHEBI:58349"/>
        <dbReference type="ChEBI" id="CHEBI:61548"/>
        <dbReference type="EC" id="1.1.1.49"/>
    </reaction>
</comment>
<dbReference type="HAMAP" id="MF_00966">
    <property type="entry name" value="G6PD"/>
    <property type="match status" value="1"/>
</dbReference>
<feature type="binding site" evidence="6">
    <location>
        <position position="166"/>
    </location>
    <ligand>
        <name>substrate</name>
    </ligand>
</feature>
<feature type="binding site" evidence="6">
    <location>
        <position position="136"/>
    </location>
    <ligand>
        <name>NADP(+)</name>
        <dbReference type="ChEBI" id="CHEBI:58349"/>
    </ligand>
</feature>
<comment type="function">
    <text evidence="6">Catalyzes the oxidation of glucose 6-phosphate to 6-phosphogluconolactone.</text>
</comment>
<proteinExistence type="inferred from homology"/>
<dbReference type="PANTHER" id="PTHR23429">
    <property type="entry name" value="GLUCOSE-6-PHOSPHATE 1-DEHYDROGENASE G6PD"/>
    <property type="match status" value="1"/>
</dbReference>
<dbReference type="Pfam" id="PF00479">
    <property type="entry name" value="G6PD_N"/>
    <property type="match status" value="1"/>
</dbReference>
<evidence type="ECO:0000256" key="3">
    <source>
        <dbReference type="ARBA" id="ARBA00022857"/>
    </source>
</evidence>
<dbReference type="PIRSF" id="PIRSF000110">
    <property type="entry name" value="G6PD"/>
    <property type="match status" value="1"/>
</dbReference>